<keyword evidence="10" id="KW-1185">Reference proteome</keyword>
<proteinExistence type="predicted"/>
<accession>A0ABT5Z405</accession>
<keyword evidence="5 8" id="KW-0408">Iron</keyword>
<keyword evidence="7" id="KW-0003">3Fe-4S</keyword>
<protein>
    <recommendedName>
        <fullName evidence="8">Ferredoxin</fullName>
    </recommendedName>
</protein>
<comment type="caution">
    <text evidence="9">The sequence shown here is derived from an EMBL/GenBank/DDBJ whole genome shotgun (WGS) entry which is preliminary data.</text>
</comment>
<name>A0ABT5Z405_9ACTN</name>
<dbReference type="EMBL" id="JARHTQ010000016">
    <property type="protein sequence ID" value="MDF2258562.1"/>
    <property type="molecule type" value="Genomic_DNA"/>
</dbReference>
<dbReference type="Proteomes" id="UP001220022">
    <property type="component" value="Unassembled WGS sequence"/>
</dbReference>
<dbReference type="Pfam" id="PF13370">
    <property type="entry name" value="Fer4_13"/>
    <property type="match status" value="1"/>
</dbReference>
<comment type="function">
    <text evidence="8">Ferredoxins are iron-sulfur proteins that transfer electrons in a wide variety of metabolic reactions.</text>
</comment>
<evidence type="ECO:0000256" key="5">
    <source>
        <dbReference type="ARBA" id="ARBA00023004"/>
    </source>
</evidence>
<dbReference type="InterPro" id="IPR051269">
    <property type="entry name" value="Fe-S_cluster_ET"/>
</dbReference>
<evidence type="ECO:0000256" key="1">
    <source>
        <dbReference type="ARBA" id="ARBA00001927"/>
    </source>
</evidence>
<evidence type="ECO:0000256" key="4">
    <source>
        <dbReference type="ARBA" id="ARBA00022982"/>
    </source>
</evidence>
<dbReference type="PANTHER" id="PTHR36923:SF3">
    <property type="entry name" value="FERREDOXIN"/>
    <property type="match status" value="1"/>
</dbReference>
<dbReference type="RefSeq" id="WP_275817691.1">
    <property type="nucleotide sequence ID" value="NZ_BAAANM010000006.1"/>
</dbReference>
<dbReference type="InterPro" id="IPR001080">
    <property type="entry name" value="3Fe4S_ferredoxin"/>
</dbReference>
<keyword evidence="4 8" id="KW-0249">Electron transport</keyword>
<evidence type="ECO:0000256" key="8">
    <source>
        <dbReference type="RuleBase" id="RU368020"/>
    </source>
</evidence>
<evidence type="ECO:0000256" key="6">
    <source>
        <dbReference type="ARBA" id="ARBA00023014"/>
    </source>
</evidence>
<comment type="cofactor">
    <cofactor evidence="1">
        <name>[3Fe-4S] cluster</name>
        <dbReference type="ChEBI" id="CHEBI:21137"/>
    </cofactor>
</comment>
<evidence type="ECO:0000256" key="7">
    <source>
        <dbReference type="ARBA" id="ARBA00023291"/>
    </source>
</evidence>
<dbReference type="PRINTS" id="PR00352">
    <property type="entry name" value="3FE4SFRDOXIN"/>
</dbReference>
<sequence length="65" mass="6881">MRVITEEDKCCGSGLCVIAAPELFDQRDSDGVVVVLDETPGADRHDAVRKAVAACPAAAIRLARQ</sequence>
<evidence type="ECO:0000256" key="2">
    <source>
        <dbReference type="ARBA" id="ARBA00022448"/>
    </source>
</evidence>
<evidence type="ECO:0000313" key="10">
    <source>
        <dbReference type="Proteomes" id="UP001220022"/>
    </source>
</evidence>
<keyword evidence="2 8" id="KW-0813">Transport</keyword>
<reference evidence="9 10" key="1">
    <citation type="submission" date="2023-03" db="EMBL/GenBank/DDBJ databases">
        <title>Draft genome sequence of type strain Streptomyces ferralitis JCM 14344.</title>
        <authorList>
            <person name="Klaysubun C."/>
            <person name="Duangmal K."/>
        </authorList>
    </citation>
    <scope>NUCLEOTIDE SEQUENCE [LARGE SCALE GENOMIC DNA]</scope>
    <source>
        <strain evidence="9 10">JCM 14344</strain>
    </source>
</reference>
<evidence type="ECO:0000313" key="9">
    <source>
        <dbReference type="EMBL" id="MDF2258562.1"/>
    </source>
</evidence>
<gene>
    <name evidence="9" type="ORF">P2L57_23400</name>
</gene>
<organism evidence="9 10">
    <name type="scientific">Streptantibioticus ferralitis</name>
    <dbReference type="NCBI Taxonomy" id="236510"/>
    <lineage>
        <taxon>Bacteria</taxon>
        <taxon>Bacillati</taxon>
        <taxon>Actinomycetota</taxon>
        <taxon>Actinomycetes</taxon>
        <taxon>Kitasatosporales</taxon>
        <taxon>Streptomycetaceae</taxon>
        <taxon>Streptantibioticus</taxon>
    </lineage>
</organism>
<evidence type="ECO:0000256" key="3">
    <source>
        <dbReference type="ARBA" id="ARBA00022723"/>
    </source>
</evidence>
<keyword evidence="3 8" id="KW-0479">Metal-binding</keyword>
<dbReference type="PANTHER" id="PTHR36923">
    <property type="entry name" value="FERREDOXIN"/>
    <property type="match status" value="1"/>
</dbReference>
<dbReference type="SUPFAM" id="SSF54862">
    <property type="entry name" value="4Fe-4S ferredoxins"/>
    <property type="match status" value="1"/>
</dbReference>
<dbReference type="Gene3D" id="3.30.70.20">
    <property type="match status" value="1"/>
</dbReference>
<keyword evidence="6 8" id="KW-0411">Iron-sulfur</keyword>